<protein>
    <submittedName>
        <fullName evidence="2">Uncharacterized protein</fullName>
    </submittedName>
</protein>
<name>A0A854QFM7_CRYNE</name>
<dbReference type="Proteomes" id="UP000199727">
    <property type="component" value="Unassembled WGS sequence"/>
</dbReference>
<dbReference type="OrthoDB" id="5582002at2759"/>
<proteinExistence type="predicted"/>
<comment type="caution">
    <text evidence="2">The sequence shown here is derived from an EMBL/GenBank/DDBJ whole genome shotgun (WGS) entry which is preliminary data.</text>
</comment>
<reference evidence="2 3" key="1">
    <citation type="submission" date="2017-06" db="EMBL/GenBank/DDBJ databases">
        <title>Global population genomics of the pathogenic fungus Cryptococcus neoformans var. grubii.</title>
        <authorList>
            <person name="Cuomo C."/>
            <person name="Litvintseva A."/>
            <person name="Chen Y."/>
            <person name="Young S."/>
            <person name="Zeng Q."/>
            <person name="Chapman S."/>
            <person name="Gujja S."/>
            <person name="Saif S."/>
            <person name="Birren B."/>
        </authorList>
    </citation>
    <scope>NUCLEOTIDE SEQUENCE [LARGE SCALE GENOMIC DNA]</scope>
    <source>
        <strain evidence="2 3">Tu259-1</strain>
    </source>
</reference>
<keyword evidence="1" id="KW-0472">Membrane</keyword>
<evidence type="ECO:0000313" key="2">
    <source>
        <dbReference type="EMBL" id="OXG19918.1"/>
    </source>
</evidence>
<accession>A0A854QFM7</accession>
<feature type="transmembrane region" description="Helical" evidence="1">
    <location>
        <begin position="158"/>
        <end position="178"/>
    </location>
</feature>
<evidence type="ECO:0000313" key="3">
    <source>
        <dbReference type="Proteomes" id="UP000199727"/>
    </source>
</evidence>
<sequence length="337" mass="37591">MAYNSNHHQPYTPYYSHNEGLEEFDVRADFDVKGPRWSEVHGNGLYNPGMGTGGGNVRSSTTGLGVLRGDRNSSYGPVSEHIPPLGHTYSQDTRKSLASREELVSVPVLGPEWKKTELHDLSRRGKSGIKAEKRKRAWLEWTRDQRGLCGVRWLTRKVIVGAAFLFCVALGVTLYFVIPRAPNFEFYDEQPFTVDNNTISFSRTPTNFSFSGNLNLWADASSSYVPVHFTHLEASLYDEATNKKIATGDWGNHVMQHKAEQAVILPVTFAYSAINTSDTTWNDWYNACGHIWPGTTRSDLKLKLLLKMSIVGLTKKPQTSALISGIACPFELSADSV</sequence>
<organism evidence="2 3">
    <name type="scientific">Cryptococcus neoformans Tu259-1</name>
    <dbReference type="NCBI Taxonomy" id="1230072"/>
    <lineage>
        <taxon>Eukaryota</taxon>
        <taxon>Fungi</taxon>
        <taxon>Dikarya</taxon>
        <taxon>Basidiomycota</taxon>
        <taxon>Agaricomycotina</taxon>
        <taxon>Tremellomycetes</taxon>
        <taxon>Tremellales</taxon>
        <taxon>Cryptococcaceae</taxon>
        <taxon>Cryptococcus</taxon>
        <taxon>Cryptococcus neoformans species complex</taxon>
    </lineage>
</organism>
<gene>
    <name evidence="2" type="ORF">C361_03979</name>
</gene>
<dbReference type="EMBL" id="AMKT01000049">
    <property type="protein sequence ID" value="OXG19918.1"/>
    <property type="molecule type" value="Genomic_DNA"/>
</dbReference>
<keyword evidence="1" id="KW-0812">Transmembrane</keyword>
<dbReference type="AlphaFoldDB" id="A0A854QFM7"/>
<keyword evidence="1" id="KW-1133">Transmembrane helix</keyword>
<evidence type="ECO:0000256" key="1">
    <source>
        <dbReference type="SAM" id="Phobius"/>
    </source>
</evidence>